<feature type="transmembrane region" description="Helical" evidence="1">
    <location>
        <begin position="20"/>
        <end position="47"/>
    </location>
</feature>
<name>A0A2N9XTS3_9NEIS</name>
<comment type="caution">
    <text evidence="2">The sequence shown here is derived from an EMBL/GenBank/DDBJ whole genome shotgun (WGS) entry which is preliminary data.</text>
</comment>
<evidence type="ECO:0000313" key="3">
    <source>
        <dbReference type="Proteomes" id="UP000231484"/>
    </source>
</evidence>
<reference evidence="2 3" key="1">
    <citation type="journal article" date="2017" name="MBio">
        <title>Type VI secretion-mediated competition in the bee gut microbiome.</title>
        <authorList>
            <person name="Steele M.I."/>
            <person name="Kwong W.K."/>
            <person name="Powell J.E."/>
            <person name="Whiteley M."/>
            <person name="Moran N.A."/>
        </authorList>
    </citation>
    <scope>NUCLEOTIDE SEQUENCE [LARGE SCALE GENOMIC DNA]</scope>
    <source>
        <strain evidence="2 3">Occ4-2</strain>
    </source>
</reference>
<proteinExistence type="predicted"/>
<keyword evidence="1" id="KW-0472">Membrane</keyword>
<dbReference type="Proteomes" id="UP000231484">
    <property type="component" value="Unassembled WGS sequence"/>
</dbReference>
<dbReference type="AlphaFoldDB" id="A0A2N9XTS3"/>
<organism evidence="2 3">
    <name type="scientific">Snodgrassella alvi</name>
    <dbReference type="NCBI Taxonomy" id="1196083"/>
    <lineage>
        <taxon>Bacteria</taxon>
        <taxon>Pseudomonadati</taxon>
        <taxon>Pseudomonadota</taxon>
        <taxon>Betaproteobacteria</taxon>
        <taxon>Neisseriales</taxon>
        <taxon>Neisseriaceae</taxon>
        <taxon>Snodgrassella</taxon>
    </lineage>
</organism>
<sequence>MEAVNTQSSLRKADIISGAASMLICYLLFHIFFCVPSIITICIHLAFPRQLIIRVYMHSGSLIGNFCPITPISGTDIDRESGVHGANS</sequence>
<evidence type="ECO:0000313" key="2">
    <source>
        <dbReference type="EMBL" id="PIT52765.1"/>
    </source>
</evidence>
<keyword evidence="1" id="KW-0812">Transmembrane</keyword>
<keyword evidence="1" id="KW-1133">Transmembrane helix</keyword>
<dbReference type="EMBL" id="MEIQ01000022">
    <property type="protein sequence ID" value="PIT52765.1"/>
    <property type="molecule type" value="Genomic_DNA"/>
</dbReference>
<protein>
    <submittedName>
        <fullName evidence="2">Uncharacterized protein</fullName>
    </submittedName>
</protein>
<gene>
    <name evidence="2" type="ORF">BHC48_01450</name>
</gene>
<accession>A0A2N9XTS3</accession>
<evidence type="ECO:0000256" key="1">
    <source>
        <dbReference type="SAM" id="Phobius"/>
    </source>
</evidence>